<dbReference type="AlphaFoldDB" id="A0A370PKC0"/>
<feature type="signal peptide" evidence="2">
    <location>
        <begin position="1"/>
        <end position="19"/>
    </location>
</feature>
<feature type="chain" id="PRO_5016645768" evidence="2">
    <location>
        <begin position="20"/>
        <end position="183"/>
    </location>
</feature>
<proteinExistence type="predicted"/>
<feature type="region of interest" description="Disordered" evidence="1">
    <location>
        <begin position="50"/>
        <end position="102"/>
    </location>
</feature>
<evidence type="ECO:0000256" key="1">
    <source>
        <dbReference type="SAM" id="MobiDB-lite"/>
    </source>
</evidence>
<dbReference type="EMBL" id="KZ851852">
    <property type="protein sequence ID" value="RDK42650.1"/>
    <property type="molecule type" value="Genomic_DNA"/>
</dbReference>
<keyword evidence="2" id="KW-0732">Signal</keyword>
<evidence type="ECO:0000313" key="4">
    <source>
        <dbReference type="Proteomes" id="UP000254937"/>
    </source>
</evidence>
<sequence>MVFPWLMIILGAVFRVAEAASLPIVDLGYELHQANSFSLRQHSICCSTFGPTSLSATRTTHDKSIRNPDRRRRESMPPGRHASVGTGPAYSLPEEPEPVPEKFPAEGEFEQWAIPQVPPDTEGGPSASLSHSDTSNHEKLPKAPYQTQAQGHIARISCADLMLYQNWESLSSKYKKKRDIKLA</sequence>
<gene>
    <name evidence="3" type="ORF">M752DRAFT_265537</name>
</gene>
<feature type="region of interest" description="Disordered" evidence="1">
    <location>
        <begin position="115"/>
        <end position="149"/>
    </location>
</feature>
<accession>A0A370PKC0</accession>
<name>A0A370PKC0_ASPPH</name>
<protein>
    <submittedName>
        <fullName evidence="3">Uncharacterized protein</fullName>
    </submittedName>
</protein>
<organism evidence="3 4">
    <name type="scientific">Aspergillus phoenicis ATCC 13157</name>
    <dbReference type="NCBI Taxonomy" id="1353007"/>
    <lineage>
        <taxon>Eukaryota</taxon>
        <taxon>Fungi</taxon>
        <taxon>Dikarya</taxon>
        <taxon>Ascomycota</taxon>
        <taxon>Pezizomycotina</taxon>
        <taxon>Eurotiomycetes</taxon>
        <taxon>Eurotiomycetidae</taxon>
        <taxon>Eurotiales</taxon>
        <taxon>Aspergillaceae</taxon>
        <taxon>Aspergillus</taxon>
    </lineage>
</organism>
<feature type="compositionally biased region" description="Basic and acidic residues" evidence="1">
    <location>
        <begin position="59"/>
        <end position="75"/>
    </location>
</feature>
<reference evidence="3 4" key="1">
    <citation type="submission" date="2018-07" db="EMBL/GenBank/DDBJ databases">
        <title>Section-level genome sequencing of Aspergillus section Nigri to investigate inter- and intra-species variation.</title>
        <authorList>
            <consortium name="DOE Joint Genome Institute"/>
            <person name="Vesth T.C."/>
            <person name="Nybo J.L."/>
            <person name="Theobald S."/>
            <person name="Frisvad J.C."/>
            <person name="Larsen T.O."/>
            <person name="Nielsen K.F."/>
            <person name="Hoof J.B."/>
            <person name="Brandl J."/>
            <person name="Salamov A."/>
            <person name="Riley R."/>
            <person name="Gladden J.M."/>
            <person name="Phatale P."/>
            <person name="Nielsen M.T."/>
            <person name="Lyhne E.K."/>
            <person name="Kogle M.E."/>
            <person name="Strasser K."/>
            <person name="McDonnell E."/>
            <person name="Barry K."/>
            <person name="Clum A."/>
            <person name="Chen C."/>
            <person name="Nolan M."/>
            <person name="Sandor L."/>
            <person name="Kuo A."/>
            <person name="Lipzen A."/>
            <person name="Hainaut M."/>
            <person name="Drula E."/>
            <person name="Tsang A."/>
            <person name="Magnuson J.K."/>
            <person name="Henrissat B."/>
            <person name="Wiebenga A."/>
            <person name="Simmons B.A."/>
            <person name="Makela M.R."/>
            <person name="De vries R.P."/>
            <person name="Grigoriev I.V."/>
            <person name="Mortensen U.H."/>
            <person name="Baker S.E."/>
            <person name="Andersen M.R."/>
        </authorList>
    </citation>
    <scope>NUCLEOTIDE SEQUENCE [LARGE SCALE GENOMIC DNA]</scope>
    <source>
        <strain evidence="3 4">ATCC 13157</strain>
    </source>
</reference>
<keyword evidence="4" id="KW-1185">Reference proteome</keyword>
<evidence type="ECO:0000256" key="2">
    <source>
        <dbReference type="SAM" id="SignalP"/>
    </source>
</evidence>
<evidence type="ECO:0000313" key="3">
    <source>
        <dbReference type="EMBL" id="RDK42650.1"/>
    </source>
</evidence>
<dbReference type="Proteomes" id="UP000254937">
    <property type="component" value="Unassembled WGS sequence"/>
</dbReference>